<name>A0A6L2JHX6_TANCI</name>
<evidence type="ECO:0000256" key="1">
    <source>
        <dbReference type="SAM" id="MobiDB-lite"/>
    </source>
</evidence>
<evidence type="ECO:0000313" key="2">
    <source>
        <dbReference type="EMBL" id="GEU35264.1"/>
    </source>
</evidence>
<gene>
    <name evidence="2" type="ORF">Tci_007242</name>
</gene>
<proteinExistence type="predicted"/>
<sequence>MKVMEAYDATNNELPIPPLQAPIVPPTIFPPSLVLSLSPMFDSRDFLPPEKISPKDTETSESLTQVSPSSSIGSSSPVTSTTPPPDYPFNNSIFAELDNSLWIILRHLGGEPDPEEPNESDAYNHL</sequence>
<reference evidence="2" key="1">
    <citation type="journal article" date="2019" name="Sci. Rep.">
        <title>Draft genome of Tanacetum cinerariifolium, the natural source of mosquito coil.</title>
        <authorList>
            <person name="Yamashiro T."/>
            <person name="Shiraishi A."/>
            <person name="Satake H."/>
            <person name="Nakayama K."/>
        </authorList>
    </citation>
    <scope>NUCLEOTIDE SEQUENCE</scope>
</reference>
<protein>
    <submittedName>
        <fullName evidence="2">Uncharacterized protein</fullName>
    </submittedName>
</protein>
<feature type="region of interest" description="Disordered" evidence="1">
    <location>
        <begin position="45"/>
        <end position="91"/>
    </location>
</feature>
<accession>A0A6L2JHX6</accession>
<dbReference type="EMBL" id="BKCJ010000671">
    <property type="protein sequence ID" value="GEU35264.1"/>
    <property type="molecule type" value="Genomic_DNA"/>
</dbReference>
<feature type="compositionally biased region" description="Basic and acidic residues" evidence="1">
    <location>
        <begin position="45"/>
        <end position="58"/>
    </location>
</feature>
<comment type="caution">
    <text evidence="2">The sequence shown here is derived from an EMBL/GenBank/DDBJ whole genome shotgun (WGS) entry which is preliminary data.</text>
</comment>
<organism evidence="2">
    <name type="scientific">Tanacetum cinerariifolium</name>
    <name type="common">Dalmatian daisy</name>
    <name type="synonym">Chrysanthemum cinerariifolium</name>
    <dbReference type="NCBI Taxonomy" id="118510"/>
    <lineage>
        <taxon>Eukaryota</taxon>
        <taxon>Viridiplantae</taxon>
        <taxon>Streptophyta</taxon>
        <taxon>Embryophyta</taxon>
        <taxon>Tracheophyta</taxon>
        <taxon>Spermatophyta</taxon>
        <taxon>Magnoliopsida</taxon>
        <taxon>eudicotyledons</taxon>
        <taxon>Gunneridae</taxon>
        <taxon>Pentapetalae</taxon>
        <taxon>asterids</taxon>
        <taxon>campanulids</taxon>
        <taxon>Asterales</taxon>
        <taxon>Asteraceae</taxon>
        <taxon>Asteroideae</taxon>
        <taxon>Anthemideae</taxon>
        <taxon>Anthemidinae</taxon>
        <taxon>Tanacetum</taxon>
    </lineage>
</organism>
<dbReference type="AlphaFoldDB" id="A0A6L2JHX6"/>
<feature type="compositionally biased region" description="Low complexity" evidence="1">
    <location>
        <begin position="67"/>
        <end position="81"/>
    </location>
</feature>